<dbReference type="InterPro" id="IPR029058">
    <property type="entry name" value="AB_hydrolase_fold"/>
</dbReference>
<dbReference type="EMBL" id="CP106753">
    <property type="protein sequence ID" value="UXY14153.1"/>
    <property type="molecule type" value="Genomic_DNA"/>
</dbReference>
<dbReference type="InterPro" id="IPR000639">
    <property type="entry name" value="Epox_hydrolase-like"/>
</dbReference>
<proteinExistence type="predicted"/>
<sequence length="316" mass="34067">MTERSNRSVQVGVALAAACALTAWWFNRKARQAEAAHPPTGGFVTVDGVRLHYIEQGSGEPVVLLHGNGALANDFAGSGLVADLARSYRVIAFDRPGFGYSENAGSLLHDPRRQAALLGRALQQLGVADPVLVGHSWGTLVALALALEGPVRPRKLVLLSGYYYPQPRLDALLMGAPALPLLGTLLRYTLSPLLSRLMLPGLTRKLFWPHKVPAAFERHVPAGLMLRPWQLKAAGQESAGLMTAAARLAPHYRHLQVPVVLLCGREDRVIDPDKHSLRLHRELPGSVLKALPGMGHMLHYIAPGEVAAAVRAETLG</sequence>
<gene>
    <name evidence="2" type="ORF">N8I74_12575</name>
</gene>
<dbReference type="PANTHER" id="PTHR46438">
    <property type="entry name" value="ALPHA/BETA-HYDROLASES SUPERFAMILY PROTEIN"/>
    <property type="match status" value="1"/>
</dbReference>
<evidence type="ECO:0000259" key="1">
    <source>
        <dbReference type="Pfam" id="PF00561"/>
    </source>
</evidence>
<evidence type="ECO:0000313" key="2">
    <source>
        <dbReference type="EMBL" id="UXY14153.1"/>
    </source>
</evidence>
<dbReference type="SUPFAM" id="SSF53474">
    <property type="entry name" value="alpha/beta-Hydrolases"/>
    <property type="match status" value="1"/>
</dbReference>
<dbReference type="InterPro" id="IPR000073">
    <property type="entry name" value="AB_hydrolase_1"/>
</dbReference>
<name>A0ABY6DKD3_9NEIS</name>
<feature type="domain" description="AB hydrolase-1" evidence="1">
    <location>
        <begin position="61"/>
        <end position="301"/>
    </location>
</feature>
<dbReference type="PANTHER" id="PTHR46438:SF11">
    <property type="entry name" value="LIPASE-RELATED"/>
    <property type="match status" value="1"/>
</dbReference>
<dbReference type="Proteomes" id="UP001061302">
    <property type="component" value="Chromosome"/>
</dbReference>
<dbReference type="RefSeq" id="WP_263123453.1">
    <property type="nucleotide sequence ID" value="NZ_CP106753.1"/>
</dbReference>
<dbReference type="Pfam" id="PF00561">
    <property type="entry name" value="Abhydrolase_1"/>
    <property type="match status" value="1"/>
</dbReference>
<dbReference type="Gene3D" id="3.40.50.1820">
    <property type="entry name" value="alpha/beta hydrolase"/>
    <property type="match status" value="1"/>
</dbReference>
<dbReference type="PROSITE" id="PS51257">
    <property type="entry name" value="PROKAR_LIPOPROTEIN"/>
    <property type="match status" value="1"/>
</dbReference>
<dbReference type="PRINTS" id="PR00412">
    <property type="entry name" value="EPOXHYDRLASE"/>
</dbReference>
<keyword evidence="2" id="KW-0378">Hydrolase</keyword>
<accession>A0ABY6DKD3</accession>
<evidence type="ECO:0000313" key="3">
    <source>
        <dbReference type="Proteomes" id="UP001061302"/>
    </source>
</evidence>
<reference evidence="2" key="1">
    <citation type="submission" date="2022-10" db="EMBL/GenBank/DDBJ databases">
        <title>Chitiniphilus purpureus sp. nov., a novel chitin-degrading bacterium isolated from crawfish pond sediment.</title>
        <authorList>
            <person name="Li K."/>
        </authorList>
    </citation>
    <scope>NUCLEOTIDE SEQUENCE</scope>
    <source>
        <strain evidence="2">CD1</strain>
    </source>
</reference>
<dbReference type="GO" id="GO:0016787">
    <property type="term" value="F:hydrolase activity"/>
    <property type="evidence" value="ECO:0007669"/>
    <property type="project" value="UniProtKB-KW"/>
</dbReference>
<dbReference type="PRINTS" id="PR00111">
    <property type="entry name" value="ABHYDROLASE"/>
</dbReference>
<organism evidence="2 3">
    <name type="scientific">Chitiniphilus purpureus</name>
    <dbReference type="NCBI Taxonomy" id="2981137"/>
    <lineage>
        <taxon>Bacteria</taxon>
        <taxon>Pseudomonadati</taxon>
        <taxon>Pseudomonadota</taxon>
        <taxon>Betaproteobacteria</taxon>
        <taxon>Neisseriales</taxon>
        <taxon>Chitinibacteraceae</taxon>
        <taxon>Chitiniphilus</taxon>
    </lineage>
</organism>
<protein>
    <submittedName>
        <fullName evidence="2">Alpha/beta hydrolase</fullName>
    </submittedName>
</protein>
<keyword evidence="3" id="KW-1185">Reference proteome</keyword>